<feature type="domain" description="Catalase core" evidence="11">
    <location>
        <begin position="27"/>
        <end position="315"/>
    </location>
</feature>
<dbReference type="Proteomes" id="UP000250266">
    <property type="component" value="Unassembled WGS sequence"/>
</dbReference>
<feature type="compositionally biased region" description="Polar residues" evidence="10">
    <location>
        <begin position="11"/>
        <end position="22"/>
    </location>
</feature>
<evidence type="ECO:0000256" key="10">
    <source>
        <dbReference type="SAM" id="MobiDB-lite"/>
    </source>
</evidence>
<dbReference type="PANTHER" id="PTHR42821:SF1">
    <property type="entry name" value="CATALASE-B"/>
    <property type="match status" value="1"/>
</dbReference>
<dbReference type="Gene3D" id="3.40.50.880">
    <property type="match status" value="2"/>
</dbReference>
<evidence type="ECO:0000256" key="9">
    <source>
        <dbReference type="ARBA" id="ARBA00023324"/>
    </source>
</evidence>
<evidence type="ECO:0000256" key="4">
    <source>
        <dbReference type="ARBA" id="ARBA00022559"/>
    </source>
</evidence>
<evidence type="ECO:0000256" key="7">
    <source>
        <dbReference type="ARBA" id="ARBA00023002"/>
    </source>
</evidence>
<evidence type="ECO:0000256" key="1">
    <source>
        <dbReference type="ARBA" id="ARBA00001971"/>
    </source>
</evidence>
<dbReference type="Gene3D" id="1.20.1370.20">
    <property type="match status" value="1"/>
</dbReference>
<dbReference type="PANTHER" id="PTHR42821">
    <property type="entry name" value="CATALASE"/>
    <property type="match status" value="1"/>
</dbReference>
<keyword evidence="6" id="KW-0479">Metal-binding</keyword>
<dbReference type="Gene3D" id="2.40.180.10">
    <property type="entry name" value="Catalase core domain"/>
    <property type="match status" value="2"/>
</dbReference>
<dbReference type="EC" id="1.11.1.6" evidence="3"/>
<evidence type="ECO:0000256" key="2">
    <source>
        <dbReference type="ARBA" id="ARBA00005329"/>
    </source>
</evidence>
<dbReference type="OrthoDB" id="6880011at2759"/>
<evidence type="ECO:0000256" key="6">
    <source>
        <dbReference type="ARBA" id="ARBA00022723"/>
    </source>
</evidence>
<dbReference type="InterPro" id="IPR018028">
    <property type="entry name" value="Catalase"/>
</dbReference>
<evidence type="ECO:0000256" key="5">
    <source>
        <dbReference type="ARBA" id="ARBA00022617"/>
    </source>
</evidence>
<keyword evidence="9" id="KW-0376">Hydrogen peroxide</keyword>
<comment type="similarity">
    <text evidence="2">Belongs to the catalase family.</text>
</comment>
<dbReference type="GO" id="GO:0004096">
    <property type="term" value="F:catalase activity"/>
    <property type="evidence" value="ECO:0007669"/>
    <property type="project" value="UniProtKB-EC"/>
</dbReference>
<dbReference type="InterPro" id="IPR024712">
    <property type="entry name" value="Catalase_clade2"/>
</dbReference>
<dbReference type="PRINTS" id="PR00067">
    <property type="entry name" value="CATALASE"/>
</dbReference>
<evidence type="ECO:0000259" key="11">
    <source>
        <dbReference type="SMART" id="SM01060"/>
    </source>
</evidence>
<name>A0A8E2EKG0_9PEZI</name>
<dbReference type="SUPFAM" id="SSF56634">
    <property type="entry name" value="Heme-dependent catalase-like"/>
    <property type="match status" value="1"/>
</dbReference>
<keyword evidence="7" id="KW-0560">Oxidoreductase</keyword>
<dbReference type="GO" id="GO:0006979">
    <property type="term" value="P:response to oxidative stress"/>
    <property type="evidence" value="ECO:0007669"/>
    <property type="project" value="InterPro"/>
</dbReference>
<proteinExistence type="inferred from homology"/>
<evidence type="ECO:0000313" key="12">
    <source>
        <dbReference type="EMBL" id="OCK85521.1"/>
    </source>
</evidence>
<keyword evidence="5" id="KW-0349">Heme</keyword>
<dbReference type="InterPro" id="IPR002226">
    <property type="entry name" value="Catalase_haem_BS"/>
</dbReference>
<dbReference type="InterPro" id="IPR043156">
    <property type="entry name" value="Catalase_clade2_helical"/>
</dbReference>
<protein>
    <recommendedName>
        <fullName evidence="3">catalase</fullName>
        <ecNumber evidence="3">1.11.1.6</ecNumber>
    </recommendedName>
</protein>
<dbReference type="AlphaFoldDB" id="A0A8E2EKG0"/>
<dbReference type="PROSITE" id="PS51402">
    <property type="entry name" value="CATALASE_3"/>
    <property type="match status" value="1"/>
</dbReference>
<dbReference type="EMBL" id="KV744817">
    <property type="protein sequence ID" value="OCK85521.1"/>
    <property type="molecule type" value="Genomic_DNA"/>
</dbReference>
<evidence type="ECO:0000313" key="13">
    <source>
        <dbReference type="Proteomes" id="UP000250266"/>
    </source>
</evidence>
<dbReference type="InterPro" id="IPR011614">
    <property type="entry name" value="Catalase_core"/>
</dbReference>
<dbReference type="InterPro" id="IPR010582">
    <property type="entry name" value="Catalase_immune_responsive"/>
</dbReference>
<dbReference type="PROSITE" id="PS00437">
    <property type="entry name" value="CATALASE_1"/>
    <property type="match status" value="1"/>
</dbReference>
<organism evidence="12 13">
    <name type="scientific">Lepidopterella palustris CBS 459.81</name>
    <dbReference type="NCBI Taxonomy" id="1314670"/>
    <lineage>
        <taxon>Eukaryota</taxon>
        <taxon>Fungi</taxon>
        <taxon>Dikarya</taxon>
        <taxon>Ascomycota</taxon>
        <taxon>Pezizomycotina</taxon>
        <taxon>Dothideomycetes</taxon>
        <taxon>Pleosporomycetidae</taxon>
        <taxon>Mytilinidiales</taxon>
        <taxon>Argynnaceae</taxon>
        <taxon>Lepidopterella</taxon>
    </lineage>
</organism>
<feature type="region of interest" description="Disordered" evidence="10">
    <location>
        <begin position="1"/>
        <end position="22"/>
    </location>
</feature>
<comment type="cofactor">
    <cofactor evidence="1">
        <name>heme</name>
        <dbReference type="ChEBI" id="CHEBI:30413"/>
    </cofactor>
</comment>
<keyword evidence="13" id="KW-1185">Reference proteome</keyword>
<evidence type="ECO:0000256" key="3">
    <source>
        <dbReference type="ARBA" id="ARBA00012314"/>
    </source>
</evidence>
<dbReference type="GO" id="GO:0046872">
    <property type="term" value="F:metal ion binding"/>
    <property type="evidence" value="ECO:0007669"/>
    <property type="project" value="UniProtKB-KW"/>
</dbReference>
<accession>A0A8E2EKG0</accession>
<reference evidence="12 13" key="1">
    <citation type="journal article" date="2016" name="Nat. Commun.">
        <title>Ectomycorrhizal ecology is imprinted in the genome of the dominant symbiotic fungus Cenococcum geophilum.</title>
        <authorList>
            <consortium name="DOE Joint Genome Institute"/>
            <person name="Peter M."/>
            <person name="Kohler A."/>
            <person name="Ohm R.A."/>
            <person name="Kuo A."/>
            <person name="Krutzmann J."/>
            <person name="Morin E."/>
            <person name="Arend M."/>
            <person name="Barry K.W."/>
            <person name="Binder M."/>
            <person name="Choi C."/>
            <person name="Clum A."/>
            <person name="Copeland A."/>
            <person name="Grisel N."/>
            <person name="Haridas S."/>
            <person name="Kipfer T."/>
            <person name="LaButti K."/>
            <person name="Lindquist E."/>
            <person name="Lipzen A."/>
            <person name="Maire R."/>
            <person name="Meier B."/>
            <person name="Mihaltcheva S."/>
            <person name="Molinier V."/>
            <person name="Murat C."/>
            <person name="Poggeler S."/>
            <person name="Quandt C.A."/>
            <person name="Sperisen C."/>
            <person name="Tritt A."/>
            <person name="Tisserant E."/>
            <person name="Crous P.W."/>
            <person name="Henrissat B."/>
            <person name="Nehls U."/>
            <person name="Egli S."/>
            <person name="Spatafora J.W."/>
            <person name="Grigoriev I.V."/>
            <person name="Martin F.M."/>
        </authorList>
    </citation>
    <scope>NUCLEOTIDE SEQUENCE [LARGE SCALE GENOMIC DNA]</scope>
    <source>
        <strain evidence="12 13">CBS 459.81</strain>
    </source>
</reference>
<dbReference type="InterPro" id="IPR029062">
    <property type="entry name" value="Class_I_gatase-like"/>
</dbReference>
<keyword evidence="8" id="KW-0408">Iron</keyword>
<evidence type="ECO:0000256" key="8">
    <source>
        <dbReference type="ARBA" id="ARBA00023004"/>
    </source>
</evidence>
<dbReference type="SMART" id="SM01060">
    <property type="entry name" value="Catalase"/>
    <property type="match status" value="1"/>
</dbReference>
<keyword evidence="4" id="KW-0575">Peroxidase</keyword>
<gene>
    <name evidence="12" type="ORF">K432DRAFT_413219</name>
</gene>
<dbReference type="GO" id="GO:0042744">
    <property type="term" value="P:hydrogen peroxide catabolic process"/>
    <property type="evidence" value="ECO:0007669"/>
    <property type="project" value="UniProtKB-KW"/>
</dbReference>
<dbReference type="Pfam" id="PF06628">
    <property type="entry name" value="Catalase-rel"/>
    <property type="match status" value="1"/>
</dbReference>
<dbReference type="GO" id="GO:0005829">
    <property type="term" value="C:cytosol"/>
    <property type="evidence" value="ECO:0007669"/>
    <property type="project" value="TreeGrafter"/>
</dbReference>
<dbReference type="InterPro" id="IPR020835">
    <property type="entry name" value="Catalase_sf"/>
</dbReference>
<dbReference type="Pfam" id="PF00199">
    <property type="entry name" value="Catalase"/>
    <property type="match status" value="2"/>
</dbReference>
<sequence length="515" mass="57802">MAGDQGAKVNRPTQYSKDVNDSTARITSNCGAKQTNTDHRLRVASDDKTGPSLLNDPFRREIHHINYERILERVVHARGNATFGKFKLFDSAEDVSSADVLTNTSREPAVSLRFSTALGSRGSADIVRNVRGFAIKFYTQESAIKFPDVIRVGKPVPYNEAPQAQTVHKNFWYIQYMMQGFGERHLVKFIFTSELAKIPISIATTFGMAIENRAYRKWKFRIQPEELVPITIRYIGELQLSRNPDEYFTEVEQVAFCRNFSYFDTQISRLGTNWQELLINKLVCPVINHNWDGAMRHTITNGTVNYWLNKFKAKVAGMKVRMKSKFKEHIDQAQLFYNSLSPPEQAHVVAARSFEFGHCDDPIVYNRLCERFSEIDFGMSQQTEAMPKQPTIATHCVAITIADGYDSIAYNGVKAVLTAAGALPFTIGPRRSPIFAEGESRSDSKGVCKAFDHPKAIGATGEDVTFVRDARQLPGVAFSNSGEVVDSYRVVAASHIRSESFKVTVKMTNGAKGFN</sequence>
<dbReference type="GO" id="GO:0020037">
    <property type="term" value="F:heme binding"/>
    <property type="evidence" value="ECO:0007669"/>
    <property type="project" value="InterPro"/>
</dbReference>